<dbReference type="EMBL" id="CAXDID020000207">
    <property type="protein sequence ID" value="CAL6055706.1"/>
    <property type="molecule type" value="Genomic_DNA"/>
</dbReference>
<reference evidence="1" key="1">
    <citation type="submission" date="2023-06" db="EMBL/GenBank/DDBJ databases">
        <authorList>
            <person name="Kurt Z."/>
        </authorList>
    </citation>
    <scope>NUCLEOTIDE SEQUENCE</scope>
</reference>
<dbReference type="Proteomes" id="UP001642409">
    <property type="component" value="Unassembled WGS sequence"/>
</dbReference>
<dbReference type="EMBL" id="CATOUU010000914">
    <property type="protein sequence ID" value="CAI9959044.1"/>
    <property type="molecule type" value="Genomic_DNA"/>
</dbReference>
<evidence type="ECO:0000313" key="1">
    <source>
        <dbReference type="EMBL" id="CAI9959044.1"/>
    </source>
</evidence>
<sequence length="317" mass="36519">MTDSKNLAVSGSREEDYENKELVAVSDDISDINLQELKKQVDEEHQQVVEQLSQKQQERKTLLPEPEQNNILQQTIQFTGFDIFYQNVPTSPQDAQLFSTTARILQQVESRYKQQDESLLNLYKLMRGTQVSDQLLKKQTDQQTIQMLQTKLPFSPQKIENLTQIQTEMAVKNNFDQKEPSSALNTTSAALSKTAESQYDLFMRKKQKVSESLQMPLPKEQIRALNIDVTLQRELMHKCVDIPTVIQTQNKTVLPQFAVNDDFLMSGIQLPKGVKTNLTRAEAEIQAKKRLFFKLKMQEHAQRCLHSMEGIKLEAEM</sequence>
<evidence type="ECO:0000313" key="2">
    <source>
        <dbReference type="EMBL" id="CAL6055706.1"/>
    </source>
</evidence>
<name>A0AA86QTK7_9EUKA</name>
<evidence type="ECO:0000313" key="3">
    <source>
        <dbReference type="Proteomes" id="UP001642409"/>
    </source>
</evidence>
<comment type="caution">
    <text evidence="1">The sequence shown here is derived from an EMBL/GenBank/DDBJ whole genome shotgun (WGS) entry which is preliminary data.</text>
</comment>
<reference evidence="2 3" key="2">
    <citation type="submission" date="2024-07" db="EMBL/GenBank/DDBJ databases">
        <authorList>
            <person name="Akdeniz Z."/>
        </authorList>
    </citation>
    <scope>NUCLEOTIDE SEQUENCE [LARGE SCALE GENOMIC DNA]</scope>
</reference>
<dbReference type="AlphaFoldDB" id="A0AA86QTK7"/>
<gene>
    <name evidence="2" type="ORF">HINF_LOCUS46672</name>
    <name evidence="1" type="ORF">HINF_LOCUS46689</name>
</gene>
<keyword evidence="3" id="KW-1185">Reference proteome</keyword>
<organism evidence="1">
    <name type="scientific">Hexamita inflata</name>
    <dbReference type="NCBI Taxonomy" id="28002"/>
    <lineage>
        <taxon>Eukaryota</taxon>
        <taxon>Metamonada</taxon>
        <taxon>Diplomonadida</taxon>
        <taxon>Hexamitidae</taxon>
        <taxon>Hexamitinae</taxon>
        <taxon>Hexamita</taxon>
    </lineage>
</organism>
<accession>A0AA86QTK7</accession>
<proteinExistence type="predicted"/>
<protein>
    <submittedName>
        <fullName evidence="1">Uncharacterized protein</fullName>
    </submittedName>
</protein>